<organism evidence="2 3">
    <name type="scientific">Gluconacetobacter azotocaptans</name>
    <dbReference type="NCBI Taxonomy" id="142834"/>
    <lineage>
        <taxon>Bacteria</taxon>
        <taxon>Pseudomonadati</taxon>
        <taxon>Pseudomonadota</taxon>
        <taxon>Alphaproteobacteria</taxon>
        <taxon>Acetobacterales</taxon>
        <taxon>Acetobacteraceae</taxon>
        <taxon>Gluconacetobacter</taxon>
    </lineage>
</organism>
<proteinExistence type="predicted"/>
<gene>
    <name evidence="2" type="ORF">HLH34_01640</name>
</gene>
<evidence type="ECO:0000313" key="2">
    <source>
        <dbReference type="EMBL" id="MBB2188667.1"/>
    </source>
</evidence>
<dbReference type="Gene3D" id="3.90.420.10">
    <property type="entry name" value="Oxidoreductase, molybdopterin-binding domain"/>
    <property type="match status" value="1"/>
</dbReference>
<dbReference type="RefSeq" id="WP_183117833.1">
    <property type="nucleotide sequence ID" value="NZ_JABEQF010000001.1"/>
</dbReference>
<keyword evidence="3" id="KW-1185">Reference proteome</keyword>
<dbReference type="SUPFAM" id="SSF56524">
    <property type="entry name" value="Oxidoreductase molybdopterin-binding domain"/>
    <property type="match status" value="1"/>
</dbReference>
<evidence type="ECO:0000313" key="3">
    <source>
        <dbReference type="Proteomes" id="UP000555756"/>
    </source>
</evidence>
<dbReference type="AlphaFoldDB" id="A0A7W4PBZ5"/>
<dbReference type="EMBL" id="JABEQF010000001">
    <property type="protein sequence ID" value="MBB2188667.1"/>
    <property type="molecule type" value="Genomic_DNA"/>
</dbReference>
<dbReference type="Proteomes" id="UP000555756">
    <property type="component" value="Unassembled WGS sequence"/>
</dbReference>
<feature type="domain" description="Oxidoreductase molybdopterin-binding" evidence="1">
    <location>
        <begin position="68"/>
        <end position="164"/>
    </location>
</feature>
<dbReference type="InterPro" id="IPR000572">
    <property type="entry name" value="OxRdtase_Mopterin-bd_dom"/>
</dbReference>
<comment type="caution">
    <text evidence="2">The sequence shown here is derived from an EMBL/GenBank/DDBJ whole genome shotgun (WGS) entry which is preliminary data.</text>
</comment>
<evidence type="ECO:0000259" key="1">
    <source>
        <dbReference type="Pfam" id="PF00174"/>
    </source>
</evidence>
<name>A0A7W4PBZ5_9PROT</name>
<sequence length="170" mass="17905">MRPIAHWALVAALSLYAGTTGLSAHARADGLVVRDAAGAEHRLSMTDLAALPVVRVTMPPGKDHTAPRLFEGPLLWSVLSRAGVVGDPPRDLAARVILLEGTDRYHAALAVGEVAPDFEGKQVILAERMDGADLGPTHLRIVVPGDRRGARGVHDLTRISIVAIPSGAAR</sequence>
<dbReference type="InterPro" id="IPR036374">
    <property type="entry name" value="OxRdtase_Mopterin-bd_sf"/>
</dbReference>
<dbReference type="Pfam" id="PF00174">
    <property type="entry name" value="Oxidored_molyb"/>
    <property type="match status" value="1"/>
</dbReference>
<protein>
    <submittedName>
        <fullName evidence="2">Molybdopterin-dependent oxidoreductase</fullName>
    </submittedName>
</protein>
<accession>A0A7W4PBZ5</accession>
<reference evidence="2 3" key="1">
    <citation type="submission" date="2020-04" db="EMBL/GenBank/DDBJ databases">
        <title>Description of novel Gluconacetobacter.</title>
        <authorList>
            <person name="Sombolestani A."/>
        </authorList>
    </citation>
    <scope>NUCLEOTIDE SEQUENCE [LARGE SCALE GENOMIC DNA]</scope>
    <source>
        <strain evidence="2 3">LMG 21311</strain>
    </source>
</reference>